<comment type="caution">
    <text evidence="1">The sequence shown here is derived from an EMBL/GenBank/DDBJ whole genome shotgun (WGS) entry which is preliminary data.</text>
</comment>
<dbReference type="EMBL" id="AHES01000040">
    <property type="protein sequence ID" value="EOO71771.1"/>
    <property type="molecule type" value="Genomic_DNA"/>
</dbReference>
<protein>
    <submittedName>
        <fullName evidence="1">Uncharacterized protein</fullName>
    </submittedName>
</protein>
<dbReference type="HOGENOM" id="CLU_192722_0_0_9"/>
<proteinExistence type="predicted"/>
<dbReference type="PATRIC" id="fig|1053224.3.peg.4335"/>
<evidence type="ECO:0000313" key="1">
    <source>
        <dbReference type="EMBL" id="EOO71771.1"/>
    </source>
</evidence>
<name>R8HG53_BACCE</name>
<organism evidence="1 2">
    <name type="scientific">Bacillus cereus VD021</name>
    <dbReference type="NCBI Taxonomy" id="1053224"/>
    <lineage>
        <taxon>Bacteria</taxon>
        <taxon>Bacillati</taxon>
        <taxon>Bacillota</taxon>
        <taxon>Bacilli</taxon>
        <taxon>Bacillales</taxon>
        <taxon>Bacillaceae</taxon>
        <taxon>Bacillus</taxon>
        <taxon>Bacillus cereus group</taxon>
    </lineage>
</organism>
<dbReference type="AlphaFoldDB" id="R8HG53"/>
<reference evidence="1 2" key="1">
    <citation type="submission" date="2012-12" db="EMBL/GenBank/DDBJ databases">
        <title>The Genome Sequence of Bacillus cereus VD021.</title>
        <authorList>
            <consortium name="The Broad Institute Genome Sequencing Platform"/>
            <consortium name="The Broad Institute Genome Sequencing Center for Infectious Disease"/>
            <person name="Feldgarden M."/>
            <person name="Van der Auwera G.A."/>
            <person name="Mahillon J."/>
            <person name="Duprez V."/>
            <person name="Timmery S."/>
            <person name="Mattelet C."/>
            <person name="Dierick K."/>
            <person name="Sun M."/>
            <person name="Yu Z."/>
            <person name="Zhu L."/>
            <person name="Hu X."/>
            <person name="Shank E.B."/>
            <person name="Swiecicka I."/>
            <person name="Hansen B.M."/>
            <person name="Andrup L."/>
            <person name="Walker B."/>
            <person name="Young S.K."/>
            <person name="Zeng Q."/>
            <person name="Gargeya S."/>
            <person name="Fitzgerald M."/>
            <person name="Haas B."/>
            <person name="Abouelleil A."/>
            <person name="Alvarado L."/>
            <person name="Arachchi H.M."/>
            <person name="Berlin A.M."/>
            <person name="Chapman S.B."/>
            <person name="Dewar J."/>
            <person name="Goldberg J."/>
            <person name="Griggs A."/>
            <person name="Gujja S."/>
            <person name="Hansen M."/>
            <person name="Howarth C."/>
            <person name="Imamovic A."/>
            <person name="Larimer J."/>
            <person name="McCowan C."/>
            <person name="Murphy C."/>
            <person name="Neiman D."/>
            <person name="Pearson M."/>
            <person name="Priest M."/>
            <person name="Roberts A."/>
            <person name="Saif S."/>
            <person name="Shea T."/>
            <person name="Sisk P."/>
            <person name="Sykes S."/>
            <person name="Wortman J."/>
            <person name="Nusbaum C."/>
            <person name="Birren B."/>
        </authorList>
    </citation>
    <scope>NUCLEOTIDE SEQUENCE [LARGE SCALE GENOMIC DNA]</scope>
    <source>
        <strain evidence="1 2">VD021</strain>
    </source>
</reference>
<dbReference type="Proteomes" id="UP000014040">
    <property type="component" value="Unassembled WGS sequence"/>
</dbReference>
<gene>
    <name evidence="1" type="ORF">IIC_04287</name>
</gene>
<sequence length="67" mass="7889">MFMSKMEEHRKEMERFEEGFPDGVYAAPSKPNGPRIRVHELYAYCKKTGKSPESLNEEGLEQFLEYD</sequence>
<evidence type="ECO:0000313" key="2">
    <source>
        <dbReference type="Proteomes" id="UP000014040"/>
    </source>
</evidence>
<accession>R8HG53</accession>